<reference evidence="9 10" key="1">
    <citation type="journal article" date="2018" name="New Phytol.">
        <title>Phylogenomics of Endogonaceae and evolution of mycorrhizas within Mucoromycota.</title>
        <authorList>
            <person name="Chang Y."/>
            <person name="Desiro A."/>
            <person name="Na H."/>
            <person name="Sandor L."/>
            <person name="Lipzen A."/>
            <person name="Clum A."/>
            <person name="Barry K."/>
            <person name="Grigoriev I.V."/>
            <person name="Martin F.M."/>
            <person name="Stajich J.E."/>
            <person name="Smith M.E."/>
            <person name="Bonito G."/>
            <person name="Spatafora J.W."/>
        </authorList>
    </citation>
    <scope>NUCLEOTIDE SEQUENCE [LARGE SCALE GENOMIC DNA]</scope>
    <source>
        <strain evidence="9 10">AD002</strain>
    </source>
</reference>
<dbReference type="SUPFAM" id="SSF52540">
    <property type="entry name" value="P-loop containing nucleoside triphosphate hydrolases"/>
    <property type="match status" value="1"/>
</dbReference>
<comment type="caution">
    <text evidence="9">The sequence shown here is derived from an EMBL/GenBank/DDBJ whole genome shotgun (WGS) entry which is preliminary data.</text>
</comment>
<dbReference type="PROSITE" id="PS50162">
    <property type="entry name" value="RECA_2"/>
    <property type="match status" value="1"/>
</dbReference>
<comment type="subcellular location">
    <subcellularLocation>
        <location evidence="1">Nucleus</location>
    </subcellularLocation>
</comment>
<accession>A0A433QHX2</accession>
<feature type="region of interest" description="Disordered" evidence="7">
    <location>
        <begin position="24"/>
        <end position="43"/>
    </location>
</feature>
<dbReference type="InterPro" id="IPR013632">
    <property type="entry name" value="Rad51_C"/>
</dbReference>
<dbReference type="InterPro" id="IPR047348">
    <property type="entry name" value="XRCC3-like_C"/>
</dbReference>
<dbReference type="GO" id="GO:0000722">
    <property type="term" value="P:telomere maintenance via recombination"/>
    <property type="evidence" value="ECO:0007669"/>
    <property type="project" value="TreeGrafter"/>
</dbReference>
<evidence type="ECO:0000313" key="9">
    <source>
        <dbReference type="EMBL" id="RUS29407.1"/>
    </source>
</evidence>
<protein>
    <submittedName>
        <fullName evidence="9">P-loop containing nucleoside triphosphate hydrolase protein</fullName>
    </submittedName>
</protein>
<keyword evidence="5" id="KW-0234">DNA repair</keyword>
<evidence type="ECO:0000256" key="2">
    <source>
        <dbReference type="ARBA" id="ARBA00022741"/>
    </source>
</evidence>
<feature type="domain" description="RecA family profile 1" evidence="8">
    <location>
        <begin position="85"/>
        <end position="271"/>
    </location>
</feature>
<dbReference type="InterPro" id="IPR020588">
    <property type="entry name" value="RecA_ATP-bd"/>
</dbReference>
<dbReference type="EMBL" id="RBNJ01005202">
    <property type="protein sequence ID" value="RUS29407.1"/>
    <property type="molecule type" value="Genomic_DNA"/>
</dbReference>
<dbReference type="GO" id="GO:0033065">
    <property type="term" value="C:Rad51C-XRCC3 complex"/>
    <property type="evidence" value="ECO:0007669"/>
    <property type="project" value="TreeGrafter"/>
</dbReference>
<organism evidence="9 10">
    <name type="scientific">Jimgerdemannia flammicorona</name>
    <dbReference type="NCBI Taxonomy" id="994334"/>
    <lineage>
        <taxon>Eukaryota</taxon>
        <taxon>Fungi</taxon>
        <taxon>Fungi incertae sedis</taxon>
        <taxon>Mucoromycota</taxon>
        <taxon>Mucoromycotina</taxon>
        <taxon>Endogonomycetes</taxon>
        <taxon>Endogonales</taxon>
        <taxon>Endogonaceae</taxon>
        <taxon>Jimgerdemannia</taxon>
    </lineage>
</organism>
<dbReference type="PANTHER" id="PTHR46487:SF1">
    <property type="entry name" value="DNA REPAIR PROTEIN XRCC3"/>
    <property type="match status" value="1"/>
</dbReference>
<keyword evidence="4" id="KW-0067">ATP-binding</keyword>
<keyword evidence="3" id="KW-0227">DNA damage</keyword>
<dbReference type="Gene3D" id="3.40.50.300">
    <property type="entry name" value="P-loop containing nucleotide triphosphate hydrolases"/>
    <property type="match status" value="1"/>
</dbReference>
<sequence>MTAFATLDLRPRIRDALKRGMNTLQETSSLSSTPSANPGYLGADKPLSNPLPTFFDVSELFKAVAQSVYPLQQRSSSPLVLLQHSGQVLTTGDEGMDKILGGGILTRGITEIVGESASGKTQLLLQLCFTVQLPLSEGGLDGGVAYLYSEGKFPLTRLNQLAASFQRRHPALRAIDPFFRIHFVNIADAETQRHVIIYHLPALLGRARDAGSPIRLVVVDSIAALYRAEQLDRFSNSEGRREQKRDLCELGEHLKATSDRFGVPVVCANQVSDTFAGKDDNGREDDHPFARWLDVVVDTVAGAGMTLFAESLSKKPALGLTWSNTVNVRIRLARSPRSEFLLSRRLLCIEFAPHVRRAGCEVFVDKDGVHSREWVKSRLQ</sequence>
<dbReference type="CDD" id="cd19491">
    <property type="entry name" value="XRCC3"/>
    <property type="match status" value="1"/>
</dbReference>
<dbReference type="GO" id="GO:0045003">
    <property type="term" value="P:double-strand break repair via synthesis-dependent strand annealing"/>
    <property type="evidence" value="ECO:0007669"/>
    <property type="project" value="TreeGrafter"/>
</dbReference>
<keyword evidence="10" id="KW-1185">Reference proteome</keyword>
<dbReference type="Proteomes" id="UP000274822">
    <property type="component" value="Unassembled WGS sequence"/>
</dbReference>
<evidence type="ECO:0000256" key="5">
    <source>
        <dbReference type="ARBA" id="ARBA00023204"/>
    </source>
</evidence>
<evidence type="ECO:0000256" key="6">
    <source>
        <dbReference type="ARBA" id="ARBA00023242"/>
    </source>
</evidence>
<keyword evidence="9" id="KW-0378">Hydrolase</keyword>
<dbReference type="GO" id="GO:0000400">
    <property type="term" value="F:four-way junction DNA binding"/>
    <property type="evidence" value="ECO:0007669"/>
    <property type="project" value="TreeGrafter"/>
</dbReference>
<proteinExistence type="predicted"/>
<dbReference type="GO" id="GO:0016787">
    <property type="term" value="F:hydrolase activity"/>
    <property type="evidence" value="ECO:0007669"/>
    <property type="project" value="UniProtKB-KW"/>
</dbReference>
<evidence type="ECO:0000256" key="7">
    <source>
        <dbReference type="SAM" id="MobiDB-lite"/>
    </source>
</evidence>
<dbReference type="GO" id="GO:0061982">
    <property type="term" value="P:meiosis I cell cycle process"/>
    <property type="evidence" value="ECO:0007669"/>
    <property type="project" value="UniProtKB-ARBA"/>
</dbReference>
<dbReference type="Pfam" id="PF08423">
    <property type="entry name" value="Rad51"/>
    <property type="match status" value="1"/>
</dbReference>
<dbReference type="GO" id="GO:0005657">
    <property type="term" value="C:replication fork"/>
    <property type="evidence" value="ECO:0007669"/>
    <property type="project" value="TreeGrafter"/>
</dbReference>
<feature type="compositionally biased region" description="Polar residues" evidence="7">
    <location>
        <begin position="24"/>
        <end position="36"/>
    </location>
</feature>
<dbReference type="GO" id="GO:0005524">
    <property type="term" value="F:ATP binding"/>
    <property type="evidence" value="ECO:0007669"/>
    <property type="project" value="UniProtKB-KW"/>
</dbReference>
<dbReference type="AlphaFoldDB" id="A0A433QHX2"/>
<evidence type="ECO:0000256" key="4">
    <source>
        <dbReference type="ARBA" id="ARBA00022840"/>
    </source>
</evidence>
<evidence type="ECO:0000256" key="1">
    <source>
        <dbReference type="ARBA" id="ARBA00004123"/>
    </source>
</evidence>
<keyword evidence="6" id="KW-0539">Nucleus</keyword>
<evidence type="ECO:0000259" key="8">
    <source>
        <dbReference type="PROSITE" id="PS50162"/>
    </source>
</evidence>
<dbReference type="GO" id="GO:0090656">
    <property type="term" value="P:t-circle formation"/>
    <property type="evidence" value="ECO:0007669"/>
    <property type="project" value="TreeGrafter"/>
</dbReference>
<name>A0A433QHX2_9FUNG</name>
<dbReference type="PANTHER" id="PTHR46487">
    <property type="entry name" value="DNA REPAIR PROTEIN XRCC3"/>
    <property type="match status" value="1"/>
</dbReference>
<dbReference type="GO" id="GO:0071140">
    <property type="term" value="P:resolution of mitotic recombination intermediates"/>
    <property type="evidence" value="ECO:0007669"/>
    <property type="project" value="TreeGrafter"/>
</dbReference>
<evidence type="ECO:0000313" key="10">
    <source>
        <dbReference type="Proteomes" id="UP000274822"/>
    </source>
</evidence>
<evidence type="ECO:0000256" key="3">
    <source>
        <dbReference type="ARBA" id="ARBA00022763"/>
    </source>
</evidence>
<keyword evidence="2" id="KW-0547">Nucleotide-binding</keyword>
<dbReference type="InterPro" id="IPR027417">
    <property type="entry name" value="P-loop_NTPase"/>
</dbReference>
<gene>
    <name evidence="9" type="ORF">BC938DRAFT_480700</name>
</gene>
<dbReference type="GO" id="GO:0140664">
    <property type="term" value="F:ATP-dependent DNA damage sensor activity"/>
    <property type="evidence" value="ECO:0007669"/>
    <property type="project" value="InterPro"/>
</dbReference>